<dbReference type="PANTHER" id="PTHR48228">
    <property type="entry name" value="SUCCINYL-COA--D-CITRAMALATE COA-TRANSFERASE"/>
    <property type="match status" value="1"/>
</dbReference>
<keyword evidence="1" id="KW-0808">Transferase</keyword>
<gene>
    <name evidence="1" type="ORF">HUO12_12070</name>
</gene>
<keyword evidence="2" id="KW-1185">Reference proteome</keyword>
<dbReference type="RefSeq" id="WP_176273837.1">
    <property type="nucleotide sequence ID" value="NZ_JABWTA010000001.1"/>
</dbReference>
<dbReference type="InterPro" id="IPR044855">
    <property type="entry name" value="CoA-Trfase_III_dom3_sf"/>
</dbReference>
<proteinExistence type="predicted"/>
<organism evidence="1 2">
    <name type="scientific">Altererythrobacter lutimaris</name>
    <dbReference type="NCBI Taxonomy" id="2743979"/>
    <lineage>
        <taxon>Bacteria</taxon>
        <taxon>Pseudomonadati</taxon>
        <taxon>Pseudomonadota</taxon>
        <taxon>Alphaproteobacteria</taxon>
        <taxon>Sphingomonadales</taxon>
        <taxon>Erythrobacteraceae</taxon>
        <taxon>Altererythrobacter</taxon>
    </lineage>
</organism>
<evidence type="ECO:0000313" key="1">
    <source>
        <dbReference type="EMBL" id="NVE95635.1"/>
    </source>
</evidence>
<dbReference type="InterPro" id="IPR050509">
    <property type="entry name" value="CoA-transferase_III"/>
</dbReference>
<dbReference type="PANTHER" id="PTHR48228:SF5">
    <property type="entry name" value="ALPHA-METHYLACYL-COA RACEMASE"/>
    <property type="match status" value="1"/>
</dbReference>
<dbReference type="Proteomes" id="UP000546031">
    <property type="component" value="Unassembled WGS sequence"/>
</dbReference>
<dbReference type="GO" id="GO:0016740">
    <property type="term" value="F:transferase activity"/>
    <property type="evidence" value="ECO:0007669"/>
    <property type="project" value="UniProtKB-KW"/>
</dbReference>
<dbReference type="AlphaFoldDB" id="A0A850HDX5"/>
<name>A0A850HDX5_9SPHN</name>
<protein>
    <submittedName>
        <fullName evidence="1">CoA transferase</fullName>
    </submittedName>
</protein>
<sequence>MGKLSGIRVVDLSMFLPGPMMTVMMADQGAEVIKVEPTYGDPARDQAPFDTYGDEEHSVWFANLNRGKKSVVLDLKADAGKAALRDLIANADVFVEGFRPGVMKRLGFDYDAVKAIRPDIIYCSISAFGQEGTLAHHPAHDMAVQALAGFLSVNDGVDGTPVVPGAPSADLAAGLTALSAVLMAMVGRDRNGEGAYIDCAMFDSLLPWCAHTAGSAIAGGESPRSASQRSLGGAAFYQVYKTADDKHVVLGGRELKFSRNLLTALGREDLLPIAEDPAGEQGELVAFLQETFGSKTREEWVEWFADKDVAFAPVLDYREALDEAHIVERGLLVEAPGGGKHVAPAIRFAEEDWEPGDVPGLGEK</sequence>
<dbReference type="SUPFAM" id="SSF89796">
    <property type="entry name" value="CoA-transferase family III (CaiB/BaiF)"/>
    <property type="match status" value="1"/>
</dbReference>
<dbReference type="EMBL" id="JABWTA010000001">
    <property type="protein sequence ID" value="NVE95635.1"/>
    <property type="molecule type" value="Genomic_DNA"/>
</dbReference>
<dbReference type="Pfam" id="PF02515">
    <property type="entry name" value="CoA_transf_3"/>
    <property type="match status" value="1"/>
</dbReference>
<dbReference type="InterPro" id="IPR023606">
    <property type="entry name" value="CoA-Trfase_III_dom_1_sf"/>
</dbReference>
<evidence type="ECO:0000313" key="2">
    <source>
        <dbReference type="Proteomes" id="UP000546031"/>
    </source>
</evidence>
<dbReference type="Gene3D" id="3.40.50.10540">
    <property type="entry name" value="Crotonobetainyl-coa:carnitine coa-transferase, domain 1"/>
    <property type="match status" value="1"/>
</dbReference>
<accession>A0A850HDX5</accession>
<reference evidence="1 2" key="1">
    <citation type="submission" date="2020-06" db="EMBL/GenBank/DDBJ databases">
        <title>Altererythrobacter lutimaris sp. nov., a marine bacterium isolated from a tidal flat.</title>
        <authorList>
            <person name="Kim D."/>
            <person name="Yoo Y."/>
            <person name="Kim J.-J."/>
        </authorList>
    </citation>
    <scope>NUCLEOTIDE SEQUENCE [LARGE SCALE GENOMIC DNA]</scope>
    <source>
        <strain evidence="1 2">JGD-16</strain>
    </source>
</reference>
<dbReference type="Gene3D" id="3.30.1540.10">
    <property type="entry name" value="formyl-coa transferase, domain 3"/>
    <property type="match status" value="1"/>
</dbReference>
<dbReference type="InterPro" id="IPR003673">
    <property type="entry name" value="CoA-Trfase_fam_III"/>
</dbReference>
<comment type="caution">
    <text evidence="1">The sequence shown here is derived from an EMBL/GenBank/DDBJ whole genome shotgun (WGS) entry which is preliminary data.</text>
</comment>